<name>A0A067NB86_PLEO1</name>
<dbReference type="AlphaFoldDB" id="A0A067NB86"/>
<evidence type="ECO:0000259" key="1">
    <source>
        <dbReference type="Pfam" id="PF12937"/>
    </source>
</evidence>
<dbReference type="EMBL" id="KL198011">
    <property type="protein sequence ID" value="KDQ24220.1"/>
    <property type="molecule type" value="Genomic_DNA"/>
</dbReference>
<dbReference type="Proteomes" id="UP000027073">
    <property type="component" value="Unassembled WGS sequence"/>
</dbReference>
<proteinExistence type="predicted"/>
<dbReference type="HOGENOM" id="CLU_687203_0_0_1"/>
<reference evidence="3" key="1">
    <citation type="journal article" date="2014" name="Proc. Natl. Acad. Sci. U.S.A.">
        <title>Extensive sampling of basidiomycete genomes demonstrates inadequacy of the white-rot/brown-rot paradigm for wood decay fungi.</title>
        <authorList>
            <person name="Riley R."/>
            <person name="Salamov A.A."/>
            <person name="Brown D.W."/>
            <person name="Nagy L.G."/>
            <person name="Floudas D."/>
            <person name="Held B.W."/>
            <person name="Levasseur A."/>
            <person name="Lombard V."/>
            <person name="Morin E."/>
            <person name="Otillar R."/>
            <person name="Lindquist E.A."/>
            <person name="Sun H."/>
            <person name="LaButti K.M."/>
            <person name="Schmutz J."/>
            <person name="Jabbour D."/>
            <person name="Luo H."/>
            <person name="Baker S.E."/>
            <person name="Pisabarro A.G."/>
            <person name="Walton J.D."/>
            <person name="Blanchette R.A."/>
            <person name="Henrissat B."/>
            <person name="Martin F."/>
            <person name="Cullen D."/>
            <person name="Hibbett D.S."/>
            <person name="Grigoriev I.V."/>
        </authorList>
    </citation>
    <scope>NUCLEOTIDE SEQUENCE [LARGE SCALE GENOMIC DNA]</scope>
    <source>
        <strain evidence="3">PC15</strain>
    </source>
</reference>
<protein>
    <recommendedName>
        <fullName evidence="1">F-box domain-containing protein</fullName>
    </recommendedName>
</protein>
<dbReference type="OrthoDB" id="10411372at2759"/>
<dbReference type="VEuPathDB" id="FungiDB:PLEOSDRAFT_1085496"/>
<dbReference type="InterPro" id="IPR032675">
    <property type="entry name" value="LRR_dom_sf"/>
</dbReference>
<sequence>MLPVELLLQIFEQLHDDRPTLLSLLLVSHHFSQLSESILYADVTLKPARLSSYSGSGRTVLACFAESLSGPPSSGSLRPHRTRRRSAVKRLFIDGSDIPSIPHAEYAQLDLILTKLPHLQSFHFTHLGSAVRWSPFATPRITVAPPFQLTRLIFNGAMHPSHASKMVHGFLASQTRLEHLEIGSLIEEALGSTDSDGDGAVAAVHPMLVASSSLRILETSALDFFLGAGKTPNLTHLKLSSSAALRLDTRTPIDSPPPGPLTNLRVLSTSRTPHLSSTASAGSPSAMATTPLPNLEYWELRSEWVDLGAFLQDPCVHRFLVSLPRLRGIRFSADVAVHSGEGVAQTFESVLGLEFIEVRVRRKGGAFERYYRGEEKPRLVQRRCEEEIEWCQTWEHDASAS</sequence>
<dbReference type="Pfam" id="PF12937">
    <property type="entry name" value="F-box-like"/>
    <property type="match status" value="1"/>
</dbReference>
<feature type="domain" description="F-box" evidence="1">
    <location>
        <begin position="2"/>
        <end position="44"/>
    </location>
</feature>
<organism evidence="2 3">
    <name type="scientific">Pleurotus ostreatus (strain PC15)</name>
    <name type="common">Oyster mushroom</name>
    <dbReference type="NCBI Taxonomy" id="1137138"/>
    <lineage>
        <taxon>Eukaryota</taxon>
        <taxon>Fungi</taxon>
        <taxon>Dikarya</taxon>
        <taxon>Basidiomycota</taxon>
        <taxon>Agaricomycotina</taxon>
        <taxon>Agaricomycetes</taxon>
        <taxon>Agaricomycetidae</taxon>
        <taxon>Agaricales</taxon>
        <taxon>Pleurotineae</taxon>
        <taxon>Pleurotaceae</taxon>
        <taxon>Pleurotus</taxon>
    </lineage>
</organism>
<gene>
    <name evidence="2" type="ORF">PLEOSDRAFT_1085496</name>
</gene>
<dbReference type="InParanoid" id="A0A067NB86"/>
<evidence type="ECO:0000313" key="3">
    <source>
        <dbReference type="Proteomes" id="UP000027073"/>
    </source>
</evidence>
<dbReference type="Gene3D" id="3.80.10.10">
    <property type="entry name" value="Ribonuclease Inhibitor"/>
    <property type="match status" value="1"/>
</dbReference>
<evidence type="ECO:0000313" key="2">
    <source>
        <dbReference type="EMBL" id="KDQ24220.1"/>
    </source>
</evidence>
<dbReference type="InterPro" id="IPR001810">
    <property type="entry name" value="F-box_dom"/>
</dbReference>
<accession>A0A067NB86</accession>